<feature type="region of interest" description="Disordered" evidence="1">
    <location>
        <begin position="1"/>
        <end position="28"/>
    </location>
</feature>
<name>A0ABR0NKU1_GOSAR</name>
<sequence>MKANGKEPQSTTEKDRSKEIGVRESKGNEPWIPPNFNLVIISSTTLPESNHTAVIIEDDNTLVGHFIACSSKDPMHAMRGVGTFMHEITKCGLKCEKTKSCQIFRTIAV</sequence>
<accession>A0ABR0NKU1</accession>
<evidence type="ECO:0000313" key="3">
    <source>
        <dbReference type="Proteomes" id="UP001358586"/>
    </source>
</evidence>
<organism evidence="2 3">
    <name type="scientific">Gossypium arboreum</name>
    <name type="common">Tree cotton</name>
    <name type="synonym">Gossypium nanking</name>
    <dbReference type="NCBI Taxonomy" id="29729"/>
    <lineage>
        <taxon>Eukaryota</taxon>
        <taxon>Viridiplantae</taxon>
        <taxon>Streptophyta</taxon>
        <taxon>Embryophyta</taxon>
        <taxon>Tracheophyta</taxon>
        <taxon>Spermatophyta</taxon>
        <taxon>Magnoliopsida</taxon>
        <taxon>eudicotyledons</taxon>
        <taxon>Gunneridae</taxon>
        <taxon>Pentapetalae</taxon>
        <taxon>rosids</taxon>
        <taxon>malvids</taxon>
        <taxon>Malvales</taxon>
        <taxon>Malvaceae</taxon>
        <taxon>Malvoideae</taxon>
        <taxon>Gossypium</taxon>
    </lineage>
</organism>
<proteinExistence type="predicted"/>
<protein>
    <submittedName>
        <fullName evidence="2">Uncharacterized protein</fullName>
    </submittedName>
</protein>
<evidence type="ECO:0000256" key="1">
    <source>
        <dbReference type="SAM" id="MobiDB-lite"/>
    </source>
</evidence>
<evidence type="ECO:0000313" key="2">
    <source>
        <dbReference type="EMBL" id="KAK5795216.1"/>
    </source>
</evidence>
<dbReference type="Proteomes" id="UP001358586">
    <property type="component" value="Chromosome 10"/>
</dbReference>
<dbReference type="EMBL" id="JARKNE010000010">
    <property type="protein sequence ID" value="KAK5795216.1"/>
    <property type="molecule type" value="Genomic_DNA"/>
</dbReference>
<comment type="caution">
    <text evidence="2">The sequence shown here is derived from an EMBL/GenBank/DDBJ whole genome shotgun (WGS) entry which is preliminary data.</text>
</comment>
<keyword evidence="3" id="KW-1185">Reference proteome</keyword>
<reference evidence="2 3" key="1">
    <citation type="submission" date="2023-03" db="EMBL/GenBank/DDBJ databases">
        <title>WGS of Gossypium arboreum.</title>
        <authorList>
            <person name="Yu D."/>
        </authorList>
    </citation>
    <scope>NUCLEOTIDE SEQUENCE [LARGE SCALE GENOMIC DNA]</scope>
    <source>
        <tissue evidence="2">Leaf</tissue>
    </source>
</reference>
<feature type="compositionally biased region" description="Basic and acidic residues" evidence="1">
    <location>
        <begin position="12"/>
        <end position="27"/>
    </location>
</feature>
<gene>
    <name evidence="2" type="ORF">PVK06_036474</name>
</gene>